<dbReference type="SUPFAM" id="SSF52768">
    <property type="entry name" value="Arginase/deacetylase"/>
    <property type="match status" value="1"/>
</dbReference>
<proteinExistence type="inferred from homology"/>
<dbReference type="Pfam" id="PF23354">
    <property type="entry name" value="TPR_NUP160_120_M"/>
    <property type="match status" value="1"/>
</dbReference>
<dbReference type="GO" id="GO:0006913">
    <property type="term" value="P:nucleocytoplasmic transport"/>
    <property type="evidence" value="ECO:0007669"/>
    <property type="project" value="UniProtKB-ARBA"/>
</dbReference>
<keyword evidence="4" id="KW-1185">Reference proteome</keyword>
<protein>
    <recommendedName>
        <fullName evidence="2">NUP160 middle TPR domain-containing protein</fullName>
    </recommendedName>
</protein>
<dbReference type="InterPro" id="IPR006035">
    <property type="entry name" value="Ureohydrolase"/>
</dbReference>
<dbReference type="PANTHER" id="PTHR21286:SF0">
    <property type="entry name" value="NUCLEAR PORE COMPLEX PROTEIN NUP160"/>
    <property type="match status" value="1"/>
</dbReference>
<evidence type="ECO:0000313" key="4">
    <source>
        <dbReference type="Proteomes" id="UP001626550"/>
    </source>
</evidence>
<evidence type="ECO:0000256" key="1">
    <source>
        <dbReference type="PROSITE-ProRule" id="PRU00742"/>
    </source>
</evidence>
<evidence type="ECO:0000313" key="3">
    <source>
        <dbReference type="EMBL" id="KAL3313879.1"/>
    </source>
</evidence>
<dbReference type="AlphaFoldDB" id="A0ABD2Q2Q1"/>
<dbReference type="PROSITE" id="PS51409">
    <property type="entry name" value="ARGINASE_2"/>
    <property type="match status" value="1"/>
</dbReference>
<gene>
    <name evidence="3" type="ORF">Ciccas_007513</name>
</gene>
<dbReference type="InterPro" id="IPR021717">
    <property type="entry name" value="Nucleoporin_Nup160"/>
</dbReference>
<dbReference type="InterPro" id="IPR056535">
    <property type="entry name" value="TPR_NUP160_M"/>
</dbReference>
<accession>A0ABD2Q2Q1</accession>
<evidence type="ECO:0000259" key="2">
    <source>
        <dbReference type="Pfam" id="PF23354"/>
    </source>
</evidence>
<comment type="caution">
    <text evidence="3">The sequence shown here is derived from an EMBL/GenBank/DDBJ whole genome shotgun (WGS) entry which is preliminary data.</text>
</comment>
<dbReference type="Proteomes" id="UP001626550">
    <property type="component" value="Unassembled WGS sequence"/>
</dbReference>
<name>A0ABD2Q2Q1_9PLAT</name>
<reference evidence="3 4" key="1">
    <citation type="submission" date="2024-11" db="EMBL/GenBank/DDBJ databases">
        <title>Adaptive evolution of stress response genes in parasites aligns with host niche diversity.</title>
        <authorList>
            <person name="Hahn C."/>
            <person name="Resl P."/>
        </authorList>
    </citation>
    <scope>NUCLEOTIDE SEQUENCE [LARGE SCALE GENOMIC DNA]</scope>
    <source>
        <strain evidence="3">EGGRZ-B1_66</strain>
        <tissue evidence="3">Body</tissue>
    </source>
</reference>
<dbReference type="Pfam" id="PF00491">
    <property type="entry name" value="Arginase"/>
    <property type="match status" value="1"/>
</dbReference>
<sequence length="697" mass="77467">MEENEQTDEDKVRAAVDEANPYYDLLYAFHIKQDNFRFAAATTYEYAVRLSEEVEICFSTDAPLMGSNAMLLLRILQKYASLLLITINALSLVNPKVDQWLVKPARLSTGATREHCSVSWAFEEVEASSGAASPEPNERMSERVVVTMADLYQEYSLLKNRLKLIQTMSCEAEEAGQLQLVKPSAEEILVGLLEKRLYQEAFCLASQCDLQMRSLVVAVCDRIFEVNQYNGEEPQEADLEECNRVKAAISSLSSRYISSSNSCFLAPIAKASECTSSPGYHIFRLPQWLYMDVNLRVAENVQSSVLRLFIEHDRIAEAHELALDIVASARGLNTACGKMQSSLINSRMQYAKNQSLDPVWLPHRLLFGLNATLKSLATENHEFLLRKDDPRLGSLMVPFAQACMKTKPGCMISLVGYAVDLGVKLNGGRVGAASGPATVAQLLPKLGALHNREYQIDLHKSMLTNMQITEQGESQDIFACHDQHYKLLRNSWDASSLGMIISVGGGNDQSWPNGKSWIDHLRAGGSGQKLAVINVDAHLDVRPLLDGDLPHSGSPFRQLLEYTNEAEVIDFGELIVVWIGGLAIRNVIWLSQLRKNEKSVSQQLEALLSKYENEQRATFFSFDIDAIRGADAPGVSCPAPRGFSADEALQMCFTAGKSSAVSLFDISEFNPAIESDRTCRLVCQMIYHFILGYSLRC</sequence>
<dbReference type="Gene3D" id="3.40.800.10">
    <property type="entry name" value="Ureohydrolase domain"/>
    <property type="match status" value="1"/>
</dbReference>
<organism evidence="3 4">
    <name type="scientific">Cichlidogyrus casuarinus</name>
    <dbReference type="NCBI Taxonomy" id="1844966"/>
    <lineage>
        <taxon>Eukaryota</taxon>
        <taxon>Metazoa</taxon>
        <taxon>Spiralia</taxon>
        <taxon>Lophotrochozoa</taxon>
        <taxon>Platyhelminthes</taxon>
        <taxon>Monogenea</taxon>
        <taxon>Monopisthocotylea</taxon>
        <taxon>Dactylogyridea</taxon>
        <taxon>Ancyrocephalidae</taxon>
        <taxon>Cichlidogyrus</taxon>
    </lineage>
</organism>
<dbReference type="EMBL" id="JBJKFK010001164">
    <property type="protein sequence ID" value="KAL3313879.1"/>
    <property type="molecule type" value="Genomic_DNA"/>
</dbReference>
<dbReference type="InterPro" id="IPR023696">
    <property type="entry name" value="Ureohydrolase_dom_sf"/>
</dbReference>
<comment type="similarity">
    <text evidence="1">Belongs to the arginase family.</text>
</comment>
<dbReference type="PANTHER" id="PTHR21286">
    <property type="entry name" value="NUCLEAR PORE COMPLEX PROTEIN NUP160"/>
    <property type="match status" value="1"/>
</dbReference>
<feature type="domain" description="NUP160 middle TPR" evidence="2">
    <location>
        <begin position="13"/>
        <end position="92"/>
    </location>
</feature>
<dbReference type="GO" id="GO:0005643">
    <property type="term" value="C:nuclear pore"/>
    <property type="evidence" value="ECO:0007669"/>
    <property type="project" value="UniProtKB-ARBA"/>
</dbReference>